<accession>A0A4C1TNZ5</accession>
<keyword evidence="2" id="KW-1185">Reference proteome</keyword>
<dbReference type="AlphaFoldDB" id="A0A4C1TNZ5"/>
<evidence type="ECO:0000313" key="1">
    <source>
        <dbReference type="EMBL" id="GBP15661.1"/>
    </source>
</evidence>
<sequence length="138" mass="15665">MRDARTDKHPDRQTEILKTRVFASPALAQTSRNDFSQILPKYGHVSVAVSLCVRKIKGSDITRTDRPVVRDVRQNTRRAALPTVFDATLYMTRCRIAVTGYAIGADEHARRKQRVGGHSRPWMLVISEVLPLRRRSLG</sequence>
<gene>
    <name evidence="1" type="ORF">EVAR_5354_1</name>
</gene>
<protein>
    <submittedName>
        <fullName evidence="1">Uncharacterized protein</fullName>
    </submittedName>
</protein>
<comment type="caution">
    <text evidence="1">The sequence shown here is derived from an EMBL/GenBank/DDBJ whole genome shotgun (WGS) entry which is preliminary data.</text>
</comment>
<dbReference type="Proteomes" id="UP000299102">
    <property type="component" value="Unassembled WGS sequence"/>
</dbReference>
<reference evidence="1 2" key="1">
    <citation type="journal article" date="2019" name="Commun. Biol.">
        <title>The bagworm genome reveals a unique fibroin gene that provides high tensile strength.</title>
        <authorList>
            <person name="Kono N."/>
            <person name="Nakamura H."/>
            <person name="Ohtoshi R."/>
            <person name="Tomita M."/>
            <person name="Numata K."/>
            <person name="Arakawa K."/>
        </authorList>
    </citation>
    <scope>NUCLEOTIDE SEQUENCE [LARGE SCALE GENOMIC DNA]</scope>
</reference>
<evidence type="ECO:0000313" key="2">
    <source>
        <dbReference type="Proteomes" id="UP000299102"/>
    </source>
</evidence>
<organism evidence="1 2">
    <name type="scientific">Eumeta variegata</name>
    <name type="common">Bagworm moth</name>
    <name type="synonym">Eumeta japonica</name>
    <dbReference type="NCBI Taxonomy" id="151549"/>
    <lineage>
        <taxon>Eukaryota</taxon>
        <taxon>Metazoa</taxon>
        <taxon>Ecdysozoa</taxon>
        <taxon>Arthropoda</taxon>
        <taxon>Hexapoda</taxon>
        <taxon>Insecta</taxon>
        <taxon>Pterygota</taxon>
        <taxon>Neoptera</taxon>
        <taxon>Endopterygota</taxon>
        <taxon>Lepidoptera</taxon>
        <taxon>Glossata</taxon>
        <taxon>Ditrysia</taxon>
        <taxon>Tineoidea</taxon>
        <taxon>Psychidae</taxon>
        <taxon>Oiketicinae</taxon>
        <taxon>Eumeta</taxon>
    </lineage>
</organism>
<name>A0A4C1TNZ5_EUMVA</name>
<dbReference type="EMBL" id="BGZK01000073">
    <property type="protein sequence ID" value="GBP15661.1"/>
    <property type="molecule type" value="Genomic_DNA"/>
</dbReference>
<proteinExistence type="predicted"/>